<dbReference type="PROSITE" id="PS51309">
    <property type="entry name" value="PABC"/>
    <property type="match status" value="1"/>
</dbReference>
<evidence type="ECO:0000313" key="9">
    <source>
        <dbReference type="Proteomes" id="UP000318447"/>
    </source>
</evidence>
<evidence type="ECO:0000256" key="4">
    <source>
        <dbReference type="PROSITE-ProRule" id="PRU00176"/>
    </source>
</evidence>
<comment type="caution">
    <text evidence="8">The sequence shown here is derived from an EMBL/GenBank/DDBJ whole genome shotgun (WGS) entry which is preliminary data.</text>
</comment>
<evidence type="ECO:0000256" key="2">
    <source>
        <dbReference type="ARBA" id="ARBA00022737"/>
    </source>
</evidence>
<dbReference type="SUPFAM" id="SSF63570">
    <property type="entry name" value="PABC (PABP) domain"/>
    <property type="match status" value="1"/>
</dbReference>
<evidence type="ECO:0000259" key="7">
    <source>
        <dbReference type="PROSITE" id="PS51309"/>
    </source>
</evidence>
<dbReference type="InterPro" id="IPR036053">
    <property type="entry name" value="PABP-dom"/>
</dbReference>
<name>A0A504WVG5_LEIDO</name>
<dbReference type="Gene3D" id="1.10.1900.10">
    <property type="entry name" value="c-terminal domain of poly(a) binding protein"/>
    <property type="match status" value="1"/>
</dbReference>
<dbReference type="VEuPathDB" id="TriTrypDB:LDHU3_25.0110"/>
<dbReference type="VEuPathDB" id="TriTrypDB:LdBPK_250070.1"/>
<dbReference type="SUPFAM" id="SSF54928">
    <property type="entry name" value="RNA-binding domain, RBD"/>
    <property type="match status" value="3"/>
</dbReference>
<dbReference type="VEuPathDB" id="TriTrypDB:LdCL_250005800"/>
<dbReference type="InterPro" id="IPR035979">
    <property type="entry name" value="RBD_domain_sf"/>
</dbReference>
<evidence type="ECO:0000256" key="3">
    <source>
        <dbReference type="ARBA" id="ARBA00022884"/>
    </source>
</evidence>
<dbReference type="EMBL" id="RHLC01000018">
    <property type="protein sequence ID" value="TPP40631.1"/>
    <property type="molecule type" value="Genomic_DNA"/>
</dbReference>
<sequence>MVVPVQRTSVYVGDLPIDLPRPEEAINNLFSTVAPVVSVKVCRDMATQRSLGYGYVNFQTTADAEKVIDALNYTGIAPGRQIRVMFSIRDPLQRKSGMNNVFVKKLDTAINAKELQAAFTKCGRVLSCKVALDSAGNSKGYGFVQFETAEGAKAALDMNGSKLGDSEVVVAPFVRRVDREHAPFPTKFALVAFEEHEAAVQAIAALNESEESGLTEKAAKLVVCRALSKSERDREKKKAASLYQNHGRNLYVKHLPDDITDDRLREIFEPFGKITSCAIMKEPNGTFKGFAFVCFEDRQHASAALRSLNGQPLEHSKKPLYVSHAEQKDMRIRLLQQRRAAMRHQSRMVPPMNTFPQQWPRHPFPHMVPPMMPPPPPPNMGMPQFMSGPMIRRPAMEPHLMQGEPMRPPNRYTQPREQYPPQQRQDGVDMNYLSTLSPEQQKNYLGELLYSRILPLESSNAAKITGMLLEMSREEIFEILADHFALLSKIQEANAVLQQHTGNYYCVFDFPAILHRAGELGEHELLDCPESMLMSPRSLLLQPTARLRFGSERQQRLAVVLQSLLHGHDESERSPTQHPFAPQAAYVFEELLTSGFVSSTLYLDGAYVDRNRTLAQLVQLAAREFGSESALFTGLLLDEEHASPPEAMAVGRLVAQTLAAADRRRLDWALKARGAVRQRLEPQHGWTLGPSPSLLSTAHQ</sequence>
<feature type="domain" description="RRM" evidence="6">
    <location>
        <begin position="248"/>
        <end position="327"/>
    </location>
</feature>
<dbReference type="SMART" id="SM00517">
    <property type="entry name" value="PolyA"/>
    <property type="match status" value="1"/>
</dbReference>
<dbReference type="GO" id="GO:0003723">
    <property type="term" value="F:RNA binding"/>
    <property type="evidence" value="ECO:0007669"/>
    <property type="project" value="UniProtKB-UniRule"/>
</dbReference>
<dbReference type="VEuPathDB" id="TriTrypDB:LDHU3_25.0090"/>
<accession>A0A504WVG5</accession>
<dbReference type="PROSITE" id="PS50102">
    <property type="entry name" value="RRM"/>
    <property type="match status" value="3"/>
</dbReference>
<dbReference type="InterPro" id="IPR002004">
    <property type="entry name" value="PABP_HYD_C"/>
</dbReference>
<comment type="similarity">
    <text evidence="1">Belongs to the polyadenylate-binding protein type-1 family.</text>
</comment>
<dbReference type="PANTHER" id="PTHR24012">
    <property type="entry name" value="RNA BINDING PROTEIN"/>
    <property type="match status" value="1"/>
</dbReference>
<reference evidence="9" key="1">
    <citation type="submission" date="2019-02" db="EMBL/GenBank/DDBJ databases">
        <title>FDA dAtabase for Regulatory Grade micrObial Sequences (FDA-ARGOS): Supporting development and validation of Infectious Disease Dx tests.</title>
        <authorList>
            <person name="Duncan R."/>
            <person name="Fisher C."/>
            <person name="Tallon L."/>
            <person name="Sadzewicz L."/>
            <person name="Sengamalay N."/>
            <person name="Ott S."/>
            <person name="Godinez A."/>
            <person name="Nagaraj S."/>
            <person name="Vavikolanu K."/>
            <person name="Nadendla S."/>
            <person name="Aluvathingal J."/>
            <person name="Sichtig H."/>
        </authorList>
    </citation>
    <scope>NUCLEOTIDE SEQUENCE [LARGE SCALE GENOMIC DNA]</scope>
    <source>
        <strain evidence="9">FDAARGOS_361</strain>
    </source>
</reference>
<dbReference type="SMART" id="SM00360">
    <property type="entry name" value="RRM"/>
    <property type="match status" value="3"/>
</dbReference>
<feature type="region of interest" description="Disordered" evidence="5">
    <location>
        <begin position="401"/>
        <end position="426"/>
    </location>
</feature>
<evidence type="ECO:0000256" key="1">
    <source>
        <dbReference type="ARBA" id="ARBA00008557"/>
    </source>
</evidence>
<dbReference type="FunFam" id="1.10.1900.10:FF:000006">
    <property type="entry name" value="Polyadenylate-binding protein"/>
    <property type="match status" value="1"/>
</dbReference>
<dbReference type="InterPro" id="IPR000504">
    <property type="entry name" value="RRM_dom"/>
</dbReference>
<dbReference type="Proteomes" id="UP000318447">
    <property type="component" value="Unassembled WGS sequence"/>
</dbReference>
<evidence type="ECO:0000259" key="6">
    <source>
        <dbReference type="PROSITE" id="PS50102"/>
    </source>
</evidence>
<feature type="domain" description="PABC" evidence="7">
    <location>
        <begin position="425"/>
        <end position="502"/>
    </location>
</feature>
<proteinExistence type="inferred from homology"/>
<organism evidence="8 9">
    <name type="scientific">Leishmania donovani</name>
    <dbReference type="NCBI Taxonomy" id="5661"/>
    <lineage>
        <taxon>Eukaryota</taxon>
        <taxon>Discoba</taxon>
        <taxon>Euglenozoa</taxon>
        <taxon>Kinetoplastea</taxon>
        <taxon>Metakinetoplastina</taxon>
        <taxon>Trypanosomatida</taxon>
        <taxon>Trypanosomatidae</taxon>
        <taxon>Leishmaniinae</taxon>
        <taxon>Leishmania</taxon>
    </lineage>
</organism>
<gene>
    <name evidence="8" type="ORF">CGC21_8145</name>
</gene>
<evidence type="ECO:0000256" key="5">
    <source>
        <dbReference type="SAM" id="MobiDB-lite"/>
    </source>
</evidence>
<evidence type="ECO:0000313" key="8">
    <source>
        <dbReference type="EMBL" id="TPP40631.1"/>
    </source>
</evidence>
<feature type="compositionally biased region" description="Low complexity" evidence="5">
    <location>
        <begin position="411"/>
        <end position="425"/>
    </location>
</feature>
<dbReference type="AlphaFoldDB" id="A0A504WVG5"/>
<keyword evidence="3 4" id="KW-0694">RNA-binding</keyword>
<dbReference type="VEuPathDB" id="TriTrypDB:LdBPK_250080.1"/>
<dbReference type="Pfam" id="PF00076">
    <property type="entry name" value="RRM_1"/>
    <property type="match status" value="3"/>
</dbReference>
<feature type="domain" description="RRM" evidence="6">
    <location>
        <begin position="99"/>
        <end position="176"/>
    </location>
</feature>
<protein>
    <submittedName>
        <fullName evidence="8">RNA recognition motif family protein</fullName>
    </submittedName>
</protein>
<feature type="domain" description="RRM" evidence="6">
    <location>
        <begin position="8"/>
        <end position="89"/>
    </location>
</feature>
<dbReference type="VEuPathDB" id="TriTrypDB:LdCL_250005700"/>
<dbReference type="Pfam" id="PF00658">
    <property type="entry name" value="MLLE"/>
    <property type="match status" value="1"/>
</dbReference>
<keyword evidence="2" id="KW-0677">Repeat</keyword>
<dbReference type="Gene3D" id="3.30.70.330">
    <property type="match status" value="3"/>
</dbReference>
<dbReference type="InterPro" id="IPR012677">
    <property type="entry name" value="Nucleotide-bd_a/b_plait_sf"/>
</dbReference>